<dbReference type="InterPro" id="IPR028250">
    <property type="entry name" value="DsbDN"/>
</dbReference>
<reference evidence="3" key="1">
    <citation type="submission" date="2016-02" db="EMBL/GenBank/DDBJ databases">
        <authorList>
            <person name="Shin S.-K."/>
            <person name="Yi H."/>
            <person name="Kim E."/>
        </authorList>
    </citation>
    <scope>NUCLEOTIDE SEQUENCE [LARGE SCALE GENOMIC DNA]</scope>
    <source>
        <strain evidence="3">LPB0003</strain>
    </source>
</reference>
<evidence type="ECO:0000313" key="2">
    <source>
        <dbReference type="EMBL" id="OBY62884.1"/>
    </source>
</evidence>
<sequence length="158" mass="18170">MFYKAQIIVTVWLLLITTVSHVEDQTRFNTPVSYTIEAPEKVRLGERFVITVAFSIEPSWYLYAPIAINTDQGRIPTKVTFKIPNGLKIIGELELPDQNRFYDTYSGDDVRMSQEFQVEKNISSGKQTIKANIIYQTCNDEICYPPVRKTIDIIITVE</sequence>
<name>A0A1B8TTM7_9FLAO</name>
<protein>
    <recommendedName>
        <fullName evidence="1">Thiol:disulfide interchange protein DsbD N-terminal domain-containing protein</fullName>
    </recommendedName>
</protein>
<dbReference type="RefSeq" id="WP_065319864.1">
    <property type="nucleotide sequence ID" value="NZ_CP017477.1"/>
</dbReference>
<dbReference type="KEGG" id="pob:LPB03_12130"/>
<organism evidence="2 3">
    <name type="scientific">Polaribacter vadi</name>
    <dbReference type="NCBI Taxonomy" id="1774273"/>
    <lineage>
        <taxon>Bacteria</taxon>
        <taxon>Pseudomonadati</taxon>
        <taxon>Bacteroidota</taxon>
        <taxon>Flavobacteriia</taxon>
        <taxon>Flavobacteriales</taxon>
        <taxon>Flavobacteriaceae</taxon>
    </lineage>
</organism>
<dbReference type="Proteomes" id="UP000092584">
    <property type="component" value="Unassembled WGS sequence"/>
</dbReference>
<dbReference type="InterPro" id="IPR036929">
    <property type="entry name" value="DsbDN_sf"/>
</dbReference>
<gene>
    <name evidence="2" type="ORF">LPB3_12145</name>
</gene>
<accession>A0A1B8TTM7</accession>
<dbReference type="EMBL" id="LSFM01000023">
    <property type="protein sequence ID" value="OBY62884.1"/>
    <property type="molecule type" value="Genomic_DNA"/>
</dbReference>
<feature type="domain" description="Thiol:disulfide interchange protein DsbD N-terminal" evidence="1">
    <location>
        <begin position="44"/>
        <end position="152"/>
    </location>
</feature>
<dbReference type="STRING" id="1774273.LPB03_12130"/>
<dbReference type="AlphaFoldDB" id="A0A1B8TTM7"/>
<dbReference type="SUPFAM" id="SSF74863">
    <property type="entry name" value="Thiol:disulfide interchange protein DsbD, N-terminal domain (DsbD-alpha)"/>
    <property type="match status" value="1"/>
</dbReference>
<dbReference type="OrthoDB" id="1436592at2"/>
<dbReference type="Gene3D" id="2.60.40.1250">
    <property type="entry name" value="Thiol:disulfide interchange protein DsbD, N-terminal domain"/>
    <property type="match status" value="1"/>
</dbReference>
<proteinExistence type="predicted"/>
<keyword evidence="3" id="KW-1185">Reference proteome</keyword>
<dbReference type="Pfam" id="PF11412">
    <property type="entry name" value="DsbD_N"/>
    <property type="match status" value="1"/>
</dbReference>
<evidence type="ECO:0000313" key="3">
    <source>
        <dbReference type="Proteomes" id="UP000092584"/>
    </source>
</evidence>
<comment type="caution">
    <text evidence="2">The sequence shown here is derived from an EMBL/GenBank/DDBJ whole genome shotgun (WGS) entry which is preliminary data.</text>
</comment>
<evidence type="ECO:0000259" key="1">
    <source>
        <dbReference type="Pfam" id="PF11412"/>
    </source>
</evidence>